<feature type="domain" description="SH3b" evidence="2">
    <location>
        <begin position="380"/>
        <end position="445"/>
    </location>
</feature>
<evidence type="ECO:0000313" key="3">
    <source>
        <dbReference type="EMBL" id="RKW69759.1"/>
    </source>
</evidence>
<dbReference type="RefSeq" id="WP_121485805.1">
    <property type="nucleotide sequence ID" value="NZ_QQXL01000007.1"/>
</dbReference>
<sequence>MNSQTTRSRAANEPPQRFSRTARRTGWAGAALLLSLGLIPLSPAVAAPAPTPSPTGEATPESSDAPSPTPQSTAGPTPSAPASSAPATPKPSASATPKPPAAADKPDKPFVAIYTKAPTKLLKSPDAKAPVVVTAMGGSHLMRQATRGTWAKVSYGNVVGWVLSSQLTGSNPTAKKNTAAYSTRALALSAATNPNGGRIAVPAGSRITVVGSLRDWERISYNGRAGFTLKGSTWRTTAPTVKVKQYSRWVNAKTALRTDTTPAAKVAITIPAGTHGYVVAKRGDWSQLNVGTKSAWVLTSQLATSAKSVKVNYKRWVNKSMRMTPLPNYSTSGSRMLPVATLVTALRSSGDWVQVKVAGRTGFLPKSKHLSSRLTVNKASNTARFASKSIALRADPRRSPYAKSLKRISAGTKVQVTGRVGGWARVKYGSTTGYVVEKSDLVRTNKNSFSVYGTLRSKGVSNHHMAGSTQRDGRPRIDSTNLYFWKRMAKSKNDVTVIARGKGSVVQEQYIYSASRGKKMFKKLDGFESYYRIGGARVYTAQVKRLTDGTSSWTFYANPKLETKLKRQSTLVRDGDFNHRRRY</sequence>
<evidence type="ECO:0000256" key="1">
    <source>
        <dbReference type="SAM" id="MobiDB-lite"/>
    </source>
</evidence>
<keyword evidence="4" id="KW-1185">Reference proteome</keyword>
<dbReference type="AlphaFoldDB" id="A0A496PH09"/>
<dbReference type="Gene3D" id="2.30.30.40">
    <property type="entry name" value="SH3 Domains"/>
    <property type="match status" value="1"/>
</dbReference>
<organism evidence="3 4">
    <name type="scientific">Galactobacter caseinivorans</name>
    <dbReference type="NCBI Taxonomy" id="2676123"/>
    <lineage>
        <taxon>Bacteria</taxon>
        <taxon>Bacillati</taxon>
        <taxon>Actinomycetota</taxon>
        <taxon>Actinomycetes</taxon>
        <taxon>Micrococcales</taxon>
        <taxon>Micrococcaceae</taxon>
        <taxon>Galactobacter</taxon>
    </lineage>
</organism>
<dbReference type="PANTHER" id="PTHR34408">
    <property type="entry name" value="FAMILY PROTEIN, PUTATIVE-RELATED"/>
    <property type="match status" value="1"/>
</dbReference>
<dbReference type="Pfam" id="PF08239">
    <property type="entry name" value="SH3_3"/>
    <property type="match status" value="1"/>
</dbReference>
<dbReference type="Proteomes" id="UP000273119">
    <property type="component" value="Unassembled WGS sequence"/>
</dbReference>
<dbReference type="SMART" id="SM00287">
    <property type="entry name" value="SH3b"/>
    <property type="match status" value="3"/>
</dbReference>
<protein>
    <recommendedName>
        <fullName evidence="2">SH3b domain-containing protein</fullName>
    </recommendedName>
</protein>
<gene>
    <name evidence="3" type="ORF">DWQ67_11745</name>
</gene>
<comment type="caution">
    <text evidence="3">The sequence shown here is derived from an EMBL/GenBank/DDBJ whole genome shotgun (WGS) entry which is preliminary data.</text>
</comment>
<evidence type="ECO:0000313" key="4">
    <source>
        <dbReference type="Proteomes" id="UP000273119"/>
    </source>
</evidence>
<dbReference type="Gene3D" id="3.10.490.10">
    <property type="entry name" value="Gamma-glutamyl cyclotransferase-like"/>
    <property type="match status" value="1"/>
</dbReference>
<feature type="compositionally biased region" description="Low complexity" evidence="1">
    <location>
        <begin position="43"/>
        <end position="96"/>
    </location>
</feature>
<proteinExistence type="predicted"/>
<accession>A0A496PH09</accession>
<feature type="region of interest" description="Disordered" evidence="1">
    <location>
        <begin position="1"/>
        <end position="24"/>
    </location>
</feature>
<name>A0A496PH09_9MICC</name>
<dbReference type="InterPro" id="IPR003646">
    <property type="entry name" value="SH3-like_bac-type"/>
</dbReference>
<dbReference type="EMBL" id="QQXL01000007">
    <property type="protein sequence ID" value="RKW69759.1"/>
    <property type="molecule type" value="Genomic_DNA"/>
</dbReference>
<reference evidence="3 4" key="1">
    <citation type="submission" date="2018-07" db="EMBL/GenBank/DDBJ databases">
        <title>Arthrobacter sp. nov., isolated from raw cow's milk with high bacterial count.</title>
        <authorList>
            <person name="Hahne J."/>
            <person name="Isele D."/>
            <person name="Lipski A."/>
        </authorList>
    </citation>
    <scope>NUCLEOTIDE SEQUENCE [LARGE SCALE GENOMIC DNA]</scope>
    <source>
        <strain evidence="3 4">JZ R-183</strain>
    </source>
</reference>
<dbReference type="InterPro" id="IPR052354">
    <property type="entry name" value="Cell_Wall_Dynamics_Protein"/>
</dbReference>
<evidence type="ECO:0000259" key="2">
    <source>
        <dbReference type="PROSITE" id="PS51781"/>
    </source>
</evidence>
<feature type="region of interest" description="Disordered" evidence="1">
    <location>
        <begin position="43"/>
        <end position="109"/>
    </location>
</feature>
<dbReference type="PROSITE" id="PS51781">
    <property type="entry name" value="SH3B"/>
    <property type="match status" value="1"/>
</dbReference>